<feature type="compositionally biased region" description="Low complexity" evidence="7">
    <location>
        <begin position="554"/>
        <end position="564"/>
    </location>
</feature>
<dbReference type="PANTHER" id="PTHR13011:SF0">
    <property type="entry name" value="GENERAL TRANSCRIPTION FACTOR IIF SUBUNIT 1"/>
    <property type="match status" value="1"/>
</dbReference>
<comment type="subcellular location">
    <subcellularLocation>
        <location evidence="1">Nucleus</location>
    </subcellularLocation>
</comment>
<keyword evidence="5" id="KW-0804">Transcription</keyword>
<feature type="compositionally biased region" description="Basic and acidic residues" evidence="7">
    <location>
        <begin position="494"/>
        <end position="518"/>
    </location>
</feature>
<evidence type="ECO:0000256" key="3">
    <source>
        <dbReference type="ARBA" id="ARBA00023015"/>
    </source>
</evidence>
<feature type="region of interest" description="Disordered" evidence="7">
    <location>
        <begin position="614"/>
        <end position="640"/>
    </location>
</feature>
<dbReference type="OrthoDB" id="76676at2759"/>
<keyword evidence="6" id="KW-0539">Nucleus</keyword>
<dbReference type="VEuPathDB" id="FungiDB:DNF11_3954"/>
<dbReference type="GO" id="GO:0032968">
    <property type="term" value="P:positive regulation of transcription elongation by RNA polymerase II"/>
    <property type="evidence" value="ECO:0007669"/>
    <property type="project" value="InterPro"/>
</dbReference>
<feature type="compositionally biased region" description="Basic and acidic residues" evidence="7">
    <location>
        <begin position="532"/>
        <end position="553"/>
    </location>
</feature>
<organism evidence="8 9">
    <name type="scientific">Malassezia restricta (strain ATCC 96810 / NBRC 103918 / CBS 7877)</name>
    <name type="common">Seborrheic dermatitis infection agent</name>
    <dbReference type="NCBI Taxonomy" id="425264"/>
    <lineage>
        <taxon>Eukaryota</taxon>
        <taxon>Fungi</taxon>
        <taxon>Dikarya</taxon>
        <taxon>Basidiomycota</taxon>
        <taxon>Ustilaginomycotina</taxon>
        <taxon>Malasseziomycetes</taxon>
        <taxon>Malasseziales</taxon>
        <taxon>Malasseziaceae</taxon>
        <taxon>Malassezia</taxon>
    </lineage>
</organism>
<gene>
    <name evidence="8" type="primary">tfg1</name>
    <name evidence="8" type="ORF">DNF11_3954</name>
</gene>
<keyword evidence="3" id="KW-0805">Transcription regulation</keyword>
<feature type="compositionally biased region" description="Acidic residues" evidence="7">
    <location>
        <begin position="482"/>
        <end position="493"/>
    </location>
</feature>
<dbReference type="GO" id="GO:0003677">
    <property type="term" value="F:DNA binding"/>
    <property type="evidence" value="ECO:0007669"/>
    <property type="project" value="UniProtKB-KW"/>
</dbReference>
<evidence type="ECO:0000256" key="5">
    <source>
        <dbReference type="ARBA" id="ARBA00023163"/>
    </source>
</evidence>
<dbReference type="SUPFAM" id="SSF50916">
    <property type="entry name" value="Rap30/74 interaction domains"/>
    <property type="match status" value="1"/>
</dbReference>
<dbReference type="GO" id="GO:0016251">
    <property type="term" value="F:RNA polymerase II general transcription initiation factor activity"/>
    <property type="evidence" value="ECO:0007669"/>
    <property type="project" value="TreeGrafter"/>
</dbReference>
<evidence type="ECO:0000256" key="1">
    <source>
        <dbReference type="ARBA" id="ARBA00004123"/>
    </source>
</evidence>
<dbReference type="STRING" id="425264.A0A3G2S9Y4"/>
<evidence type="ECO:0000256" key="2">
    <source>
        <dbReference type="ARBA" id="ARBA00005249"/>
    </source>
</evidence>
<comment type="similarity">
    <text evidence="2">Belongs to the TFIIF alpha subunit family.</text>
</comment>
<protein>
    <submittedName>
        <fullName evidence="8">Transcription initiation factor IIF subunit alpha</fullName>
    </submittedName>
</protein>
<evidence type="ECO:0000313" key="8">
    <source>
        <dbReference type="EMBL" id="AYO44904.1"/>
    </source>
</evidence>
<reference evidence="8 9" key="1">
    <citation type="submission" date="2018-10" db="EMBL/GenBank/DDBJ databases">
        <title>Complete genome sequence of Malassezia restricta CBS 7877.</title>
        <authorList>
            <person name="Morand S.C."/>
            <person name="Bertignac M."/>
            <person name="Iltis A."/>
            <person name="Kolder I."/>
            <person name="Pirovano W."/>
            <person name="Jourdain R."/>
            <person name="Clavaud C."/>
        </authorList>
    </citation>
    <scope>NUCLEOTIDE SEQUENCE [LARGE SCALE GENOMIC DNA]</scope>
    <source>
        <strain evidence="8 9">CBS 7877</strain>
    </source>
</reference>
<dbReference type="AlphaFoldDB" id="A0A3G2S9Y4"/>
<evidence type="ECO:0000256" key="7">
    <source>
        <dbReference type="SAM" id="MobiDB-lite"/>
    </source>
</evidence>
<dbReference type="GO" id="GO:0001096">
    <property type="term" value="F:TFIIF-class transcription factor complex binding"/>
    <property type="evidence" value="ECO:0007669"/>
    <property type="project" value="TreeGrafter"/>
</dbReference>
<keyword evidence="8" id="KW-0648">Protein biosynthesis</keyword>
<dbReference type="InterPro" id="IPR008851">
    <property type="entry name" value="TFIIF-alpha"/>
</dbReference>
<evidence type="ECO:0000313" key="9">
    <source>
        <dbReference type="Proteomes" id="UP000269793"/>
    </source>
</evidence>
<accession>A0A3G2S9Y4</accession>
<dbReference type="GO" id="GO:0006367">
    <property type="term" value="P:transcription initiation at RNA polymerase II promoter"/>
    <property type="evidence" value="ECO:0007669"/>
    <property type="project" value="InterPro"/>
</dbReference>
<dbReference type="InterPro" id="IPR011039">
    <property type="entry name" value="TFIIF_interaction"/>
</dbReference>
<evidence type="ECO:0000256" key="6">
    <source>
        <dbReference type="ARBA" id="ARBA00023242"/>
    </source>
</evidence>
<keyword evidence="8" id="KW-0396">Initiation factor</keyword>
<dbReference type="EMBL" id="CP033155">
    <property type="protein sequence ID" value="AYO44904.1"/>
    <property type="molecule type" value="Genomic_DNA"/>
</dbReference>
<dbReference type="Proteomes" id="UP000269793">
    <property type="component" value="Chromosome VIII"/>
</dbReference>
<dbReference type="GO" id="GO:0003743">
    <property type="term" value="F:translation initiation factor activity"/>
    <property type="evidence" value="ECO:0007669"/>
    <property type="project" value="UniProtKB-KW"/>
</dbReference>
<proteinExistence type="inferred from homology"/>
<feature type="compositionally biased region" description="Basic and acidic residues" evidence="7">
    <location>
        <begin position="614"/>
        <end position="626"/>
    </location>
</feature>
<sequence>MKQEVKAEDTKPSVARGYRDIPLFSSGASDSVTHLMKFGSHTRIDPNNEAQFTPPVKLNRKTPLRLKMPPAKPGDQVIDKWGKPVMTTEGKPLLWPSHDVDLEHIRPYLDLDKPQSSDAAADGAGFTRHRLFRKRVREVHKSTSAARRTRNEEFYPWVLEDFDTAQEWESSREPLPNSLRALEAWYVAEQERRAEGREPKPSVIEEPRITSGLAPHAPWVGQLEGESDEHSASHHVLFVFDDRNAGGFKVVPVRRQYKFMPLQKHMLNSEQVEEEFARHQKSAETERWLLRDRYKTGAGLGSSSGGASRGGDGRRLPMLSLPGQPSLGWQSSAHLVAVRGEPERSQVDDDDLFGPVVKNETTYDELDYEDTFADDDERAEVQDDAEDAEARELEERLKREMVADRLDDGDDVQIKMEPDDAIAVNRRSGADNLLGSAQYGRHDDAMLTGSGRQMRRIMKALSRREGLDTYDSDEEAKNPYASDDDSDDNDDDLDVLHPERAILEAREEKARREREAKEQASTPRAASPEADGGVKRKNDTASRPDAKKARVDSPPRSASPVRSPLEAEIVQLISSGQVATTSDLVQHFRARLKQDLSLKEQLSAAVKRIAYMDKKENKLKLKESAKVSDAAATSPRDSRP</sequence>
<evidence type="ECO:0000256" key="4">
    <source>
        <dbReference type="ARBA" id="ARBA00023125"/>
    </source>
</evidence>
<feature type="region of interest" description="Disordered" evidence="7">
    <location>
        <begin position="457"/>
        <end position="564"/>
    </location>
</feature>
<dbReference type="GO" id="GO:0005674">
    <property type="term" value="C:transcription factor TFIIF complex"/>
    <property type="evidence" value="ECO:0007669"/>
    <property type="project" value="TreeGrafter"/>
</dbReference>
<keyword evidence="4" id="KW-0238">DNA-binding</keyword>
<dbReference type="PANTHER" id="PTHR13011">
    <property type="entry name" value="TFIIF-ALPHA"/>
    <property type="match status" value="1"/>
</dbReference>
<keyword evidence="9" id="KW-1185">Reference proteome</keyword>
<name>A0A3G2S9Y4_MALR7</name>